<keyword evidence="2" id="KW-0812">Transmembrane</keyword>
<feature type="transmembrane region" description="Helical" evidence="2">
    <location>
        <begin position="299"/>
        <end position="317"/>
    </location>
</feature>
<feature type="compositionally biased region" description="Low complexity" evidence="1">
    <location>
        <begin position="1"/>
        <end position="12"/>
    </location>
</feature>
<dbReference type="InterPro" id="IPR045931">
    <property type="entry name" value="DUF6350"/>
</dbReference>
<dbReference type="EMBL" id="PVZF01000008">
    <property type="protein sequence ID" value="PRY13385.1"/>
    <property type="molecule type" value="Genomic_DNA"/>
</dbReference>
<feature type="transmembrane region" description="Helical" evidence="2">
    <location>
        <begin position="125"/>
        <end position="147"/>
    </location>
</feature>
<evidence type="ECO:0000256" key="2">
    <source>
        <dbReference type="SAM" id="Phobius"/>
    </source>
</evidence>
<reference evidence="3 4" key="1">
    <citation type="submission" date="2018-03" db="EMBL/GenBank/DDBJ databases">
        <title>Genomic Encyclopedia of Archaeal and Bacterial Type Strains, Phase II (KMG-II): from individual species to whole genera.</title>
        <authorList>
            <person name="Goeker M."/>
        </authorList>
    </citation>
    <scope>NUCLEOTIDE SEQUENCE [LARGE SCALE GENOMIC DNA]</scope>
    <source>
        <strain evidence="3 4">DSM 19711</strain>
    </source>
</reference>
<keyword evidence="2" id="KW-0472">Membrane</keyword>
<name>A0A2T0R1L0_9ACTN</name>
<gene>
    <name evidence="3" type="ORF">CLV37_10853</name>
</gene>
<dbReference type="AlphaFoldDB" id="A0A2T0R1L0"/>
<feature type="transmembrane region" description="Helical" evidence="2">
    <location>
        <begin position="28"/>
        <end position="55"/>
    </location>
</feature>
<sequence length="432" mass="42405">MSTAASSPTTGPRPSPRRPRRSQVAADLLPLFAAAVRAVLFLLVPVLVLCVVGWIASVRSTSSLAAVARVGADVWLLAHGADVAVVGGTIGVAPLGLTLLAGLSARRAVRMWIADQVESGRGVPFGPALGAFTAAYGVLTLFVALVARSGVGAASPAGALLGGCLVGGLGALAALWPYRGPAPAVLPAWVLAAWRPAVAAVAGLAGVGALAVALALVHGRADVAALHEALRPGVLGGVLLTLGQALLLPTFAVWALAWVSGTGFAVGTGTSVAPGGTSLDVLPTVPVLGALPAPGVTPALAWAAVALPVLLGAGAWALAARRGPAVAGLLHRCASALLAGACAGVGVAVLSSLASGPLGHGRMAEVGPHALLTGVVVGGEVAAGAVLAVLLGRAWRAWRGTTLVVSLPDADGGRRSRGTGTARPPRKLLSDD</sequence>
<feature type="transmembrane region" description="Helical" evidence="2">
    <location>
        <begin position="238"/>
        <end position="259"/>
    </location>
</feature>
<dbReference type="Pfam" id="PF19877">
    <property type="entry name" value="DUF6350"/>
    <property type="match status" value="1"/>
</dbReference>
<keyword evidence="4" id="KW-1185">Reference proteome</keyword>
<feature type="region of interest" description="Disordered" evidence="1">
    <location>
        <begin position="409"/>
        <end position="432"/>
    </location>
</feature>
<feature type="transmembrane region" description="Helical" evidence="2">
    <location>
        <begin position="370"/>
        <end position="391"/>
    </location>
</feature>
<feature type="transmembrane region" description="Helical" evidence="2">
    <location>
        <begin position="329"/>
        <end position="350"/>
    </location>
</feature>
<evidence type="ECO:0000313" key="3">
    <source>
        <dbReference type="EMBL" id="PRY13385.1"/>
    </source>
</evidence>
<organism evidence="3 4">
    <name type="scientific">Kineococcus rhizosphaerae</name>
    <dbReference type="NCBI Taxonomy" id="559628"/>
    <lineage>
        <taxon>Bacteria</taxon>
        <taxon>Bacillati</taxon>
        <taxon>Actinomycetota</taxon>
        <taxon>Actinomycetes</taxon>
        <taxon>Kineosporiales</taxon>
        <taxon>Kineosporiaceae</taxon>
        <taxon>Kineococcus</taxon>
    </lineage>
</organism>
<feature type="transmembrane region" description="Helical" evidence="2">
    <location>
        <begin position="198"/>
        <end position="217"/>
    </location>
</feature>
<proteinExistence type="predicted"/>
<dbReference type="RefSeq" id="WP_106212145.1">
    <property type="nucleotide sequence ID" value="NZ_PVZF01000008.1"/>
</dbReference>
<evidence type="ECO:0000256" key="1">
    <source>
        <dbReference type="SAM" id="MobiDB-lite"/>
    </source>
</evidence>
<dbReference type="Proteomes" id="UP000238083">
    <property type="component" value="Unassembled WGS sequence"/>
</dbReference>
<feature type="region of interest" description="Disordered" evidence="1">
    <location>
        <begin position="1"/>
        <end position="20"/>
    </location>
</feature>
<keyword evidence="2" id="KW-1133">Transmembrane helix</keyword>
<evidence type="ECO:0000313" key="4">
    <source>
        <dbReference type="Proteomes" id="UP000238083"/>
    </source>
</evidence>
<accession>A0A2T0R1L0</accession>
<feature type="transmembrane region" description="Helical" evidence="2">
    <location>
        <begin position="159"/>
        <end position="178"/>
    </location>
</feature>
<dbReference type="OrthoDB" id="3742900at2"/>
<feature type="transmembrane region" description="Helical" evidence="2">
    <location>
        <begin position="85"/>
        <end position="105"/>
    </location>
</feature>
<comment type="caution">
    <text evidence="3">The sequence shown here is derived from an EMBL/GenBank/DDBJ whole genome shotgun (WGS) entry which is preliminary data.</text>
</comment>
<protein>
    <submittedName>
        <fullName evidence="3">Uncharacterized protein</fullName>
    </submittedName>
</protein>